<gene>
    <name evidence="2" type="ORF">NDK43_05830</name>
</gene>
<dbReference type="Pfam" id="PF03473">
    <property type="entry name" value="MOSC"/>
    <property type="match status" value="1"/>
</dbReference>
<organism evidence="2 3">
    <name type="scientific">Neobacillus pocheonensis</name>
    <dbReference type="NCBI Taxonomy" id="363869"/>
    <lineage>
        <taxon>Bacteria</taxon>
        <taxon>Bacillati</taxon>
        <taxon>Bacillota</taxon>
        <taxon>Bacilli</taxon>
        <taxon>Bacillales</taxon>
        <taxon>Bacillaceae</taxon>
        <taxon>Neobacillus</taxon>
    </lineage>
</organism>
<dbReference type="PROSITE" id="PS51340">
    <property type="entry name" value="MOSC"/>
    <property type="match status" value="1"/>
</dbReference>
<dbReference type="Proteomes" id="UP001523262">
    <property type="component" value="Unassembled WGS sequence"/>
</dbReference>
<dbReference type="SUPFAM" id="SSF50800">
    <property type="entry name" value="PK beta-barrel domain-like"/>
    <property type="match status" value="1"/>
</dbReference>
<protein>
    <submittedName>
        <fullName evidence="2">MOSC domain-containing protein</fullName>
    </submittedName>
</protein>
<dbReference type="PANTHER" id="PTHR30212:SF2">
    <property type="entry name" value="PROTEIN YIIM"/>
    <property type="match status" value="1"/>
</dbReference>
<evidence type="ECO:0000313" key="3">
    <source>
        <dbReference type="Proteomes" id="UP001523262"/>
    </source>
</evidence>
<proteinExistence type="predicted"/>
<sequence length="211" mass="24184">MNKPKIINFAIGMSKEYQWNEITEYSAINKINVTSMNIRKSGIIGNEVANVEFHGGDDRAVCLYPFEHYRTWEKEFHSSLPIPAFGENITATGMKEKDVHIGDIYQIGDVIIQVTQGRIPCSTISKFNGIDHFLNRVYSTGLTGYFFRVLNEGTITIESEFKLLEKHPKGISVLFANQTLFHDQKNQQAVRKILEVKELADVWRKKLMNLL</sequence>
<evidence type="ECO:0000313" key="2">
    <source>
        <dbReference type="EMBL" id="MCM2531995.1"/>
    </source>
</evidence>
<dbReference type="InterPro" id="IPR011037">
    <property type="entry name" value="Pyrv_Knase-like_insert_dom_sf"/>
</dbReference>
<name>A0ABT0W7B9_9BACI</name>
<dbReference type="PANTHER" id="PTHR30212">
    <property type="entry name" value="PROTEIN YIIM"/>
    <property type="match status" value="1"/>
</dbReference>
<accession>A0ABT0W7B9</accession>
<dbReference type="InterPro" id="IPR005163">
    <property type="entry name" value="Tri_helical_YiiM-like"/>
</dbReference>
<dbReference type="InterPro" id="IPR005302">
    <property type="entry name" value="MoCF_Sase_C"/>
</dbReference>
<feature type="domain" description="MOSC" evidence="1">
    <location>
        <begin position="23"/>
        <end position="164"/>
    </location>
</feature>
<dbReference type="EMBL" id="JAMQCR010000001">
    <property type="protein sequence ID" value="MCM2531995.1"/>
    <property type="molecule type" value="Genomic_DNA"/>
</dbReference>
<comment type="caution">
    <text evidence="2">The sequence shown here is derived from an EMBL/GenBank/DDBJ whole genome shotgun (WGS) entry which is preliminary data.</text>
</comment>
<dbReference type="InterPro" id="IPR052353">
    <property type="entry name" value="Benzoxazolinone_Detox_Enz"/>
</dbReference>
<keyword evidence="3" id="KW-1185">Reference proteome</keyword>
<reference evidence="2 3" key="1">
    <citation type="submission" date="2022-06" db="EMBL/GenBank/DDBJ databases">
        <authorList>
            <person name="Jeon C.O."/>
        </authorList>
    </citation>
    <scope>NUCLEOTIDE SEQUENCE [LARGE SCALE GENOMIC DNA]</scope>
    <source>
        <strain evidence="2 3">KCTC 13943</strain>
    </source>
</reference>
<dbReference type="Pfam" id="PF03475">
    <property type="entry name" value="YiiM_3-alpha"/>
    <property type="match status" value="1"/>
</dbReference>
<evidence type="ECO:0000259" key="1">
    <source>
        <dbReference type="PROSITE" id="PS51340"/>
    </source>
</evidence>
<dbReference type="Gene3D" id="2.40.33.20">
    <property type="entry name" value="PK beta-barrel domain-like"/>
    <property type="match status" value="1"/>
</dbReference>